<evidence type="ECO:0000313" key="7">
    <source>
        <dbReference type="Proteomes" id="UP000288805"/>
    </source>
</evidence>
<dbReference type="InterPro" id="IPR039271">
    <property type="entry name" value="Kiwellin-like"/>
</dbReference>
<dbReference type="PANTHER" id="PTHR33191">
    <property type="entry name" value="RIPENING-RELATED PROTEIN 2-RELATED"/>
    <property type="match status" value="1"/>
</dbReference>
<dbReference type="SUPFAM" id="SSF50685">
    <property type="entry name" value="Barwin-like endoglucanases"/>
    <property type="match status" value="1"/>
</dbReference>
<evidence type="ECO:0000256" key="3">
    <source>
        <dbReference type="ARBA" id="ARBA00022525"/>
    </source>
</evidence>
<dbReference type="Pfam" id="PF24300">
    <property type="entry name" value="KWL1"/>
    <property type="match status" value="1"/>
</dbReference>
<evidence type="ECO:0000256" key="1">
    <source>
        <dbReference type="ARBA" id="ARBA00004613"/>
    </source>
</evidence>
<dbReference type="CDD" id="cd22270">
    <property type="entry name" value="DPBB_kiwellin-like"/>
    <property type="match status" value="1"/>
</dbReference>
<comment type="similarity">
    <text evidence="2">Belongs to the kiwellin family.</text>
</comment>
<dbReference type="Gene3D" id="2.40.40.10">
    <property type="entry name" value="RlpA-like domain"/>
    <property type="match status" value="1"/>
</dbReference>
<sequence length="472" mass="51094">MYVNLVKEQTFSISFNFWVNEDKGSWTCLFKHSLVNHVNLQEDLPFYDLYFGVNGVVTSRIQWSTLLLDGWTRESQHTRVLDSAVAPAKGIRTGCPDAPSDGYVSHGIYIQLQGTAPFINGEEIFYVVMMIIGVSRSTIILRMAVRDHGDGMWAMAACCDCVDHPDVYALSASFALPWIGEAEASLTRSQCPQVNGQVEEIKGAPLCGPIAFSTHYFLSQTTAWSGFSINISSLFLRPHPKHSKPLGQFTLLKVAPMANLALLLASLCLLSNIFSIPFLAFAISSCGGPCQTLNDCEGQLICVSGKCNDDPDVGTHICQTPSPSPPSGSNCQASGTLTCEGISYPTYRCSPRVTSSTPAKLTNNDFSEGGDGGGASECDEQYHSNSERIVALSTGWYNGGSRCGKMIRITARNGRSVVAKVVDECDSMRGCDQEHAYQPPCKNNIVDGSDAVWSALGLDKDIGVVDVTWTMA</sequence>
<name>A0A438CGI2_VITVI</name>
<reference evidence="6 7" key="1">
    <citation type="journal article" date="2018" name="PLoS Genet.">
        <title>Population sequencing reveals clonal diversity and ancestral inbreeding in the grapevine cultivar Chardonnay.</title>
        <authorList>
            <person name="Roach M.J."/>
            <person name="Johnson D.L."/>
            <person name="Bohlmann J."/>
            <person name="van Vuuren H.J."/>
            <person name="Jones S.J."/>
            <person name="Pretorius I.S."/>
            <person name="Schmidt S.A."/>
            <person name="Borneman A.R."/>
        </authorList>
    </citation>
    <scope>NUCLEOTIDE SEQUENCE [LARGE SCALE GENOMIC DNA]</scope>
    <source>
        <strain evidence="7">cv. Chardonnay</strain>
        <tissue evidence="6">Leaf</tissue>
    </source>
</reference>
<dbReference type="Proteomes" id="UP000288805">
    <property type="component" value="Unassembled WGS sequence"/>
</dbReference>
<dbReference type="EMBL" id="QGNW01002239">
    <property type="protein sequence ID" value="RVW22314.1"/>
    <property type="molecule type" value="Genomic_DNA"/>
</dbReference>
<dbReference type="GO" id="GO:0005576">
    <property type="term" value="C:extracellular region"/>
    <property type="evidence" value="ECO:0007669"/>
    <property type="project" value="UniProtKB-SubCell"/>
</dbReference>
<evidence type="ECO:0000256" key="5">
    <source>
        <dbReference type="SAM" id="MobiDB-lite"/>
    </source>
</evidence>
<evidence type="ECO:0000313" key="6">
    <source>
        <dbReference type="EMBL" id="RVW22314.1"/>
    </source>
</evidence>
<keyword evidence="4" id="KW-0732">Signal</keyword>
<feature type="region of interest" description="Disordered" evidence="5">
    <location>
        <begin position="354"/>
        <end position="378"/>
    </location>
</feature>
<dbReference type="AlphaFoldDB" id="A0A438CGI2"/>
<dbReference type="InterPro" id="IPR036908">
    <property type="entry name" value="RlpA-like_sf"/>
</dbReference>
<comment type="caution">
    <text evidence="6">The sequence shown here is derived from an EMBL/GenBank/DDBJ whole genome shotgun (WGS) entry which is preliminary data.</text>
</comment>
<accession>A0A438CGI2</accession>
<feature type="compositionally biased region" description="Polar residues" evidence="5">
    <location>
        <begin position="354"/>
        <end position="366"/>
    </location>
</feature>
<dbReference type="PANTHER" id="PTHR33191:SF9">
    <property type="entry name" value="RIPENING-RELATED PROTEIN 2-RELATED"/>
    <property type="match status" value="1"/>
</dbReference>
<protein>
    <submittedName>
        <fullName evidence="6">Kiwellin</fullName>
    </submittedName>
</protein>
<organism evidence="6 7">
    <name type="scientific">Vitis vinifera</name>
    <name type="common">Grape</name>
    <dbReference type="NCBI Taxonomy" id="29760"/>
    <lineage>
        <taxon>Eukaryota</taxon>
        <taxon>Viridiplantae</taxon>
        <taxon>Streptophyta</taxon>
        <taxon>Embryophyta</taxon>
        <taxon>Tracheophyta</taxon>
        <taxon>Spermatophyta</taxon>
        <taxon>Magnoliopsida</taxon>
        <taxon>eudicotyledons</taxon>
        <taxon>Gunneridae</taxon>
        <taxon>Pentapetalae</taxon>
        <taxon>rosids</taxon>
        <taxon>Vitales</taxon>
        <taxon>Vitaceae</taxon>
        <taxon>Viteae</taxon>
        <taxon>Vitis</taxon>
    </lineage>
</organism>
<evidence type="ECO:0000256" key="2">
    <source>
        <dbReference type="ARBA" id="ARBA00005592"/>
    </source>
</evidence>
<comment type="subcellular location">
    <subcellularLocation>
        <location evidence="1">Secreted</location>
    </subcellularLocation>
</comment>
<gene>
    <name evidence="6" type="primary">KIWEL_2</name>
    <name evidence="6" type="ORF">CK203_101837</name>
</gene>
<proteinExistence type="inferred from homology"/>
<evidence type="ECO:0000256" key="4">
    <source>
        <dbReference type="ARBA" id="ARBA00022729"/>
    </source>
</evidence>
<keyword evidence="3" id="KW-0964">Secreted</keyword>